<dbReference type="GO" id="GO:0016787">
    <property type="term" value="F:hydrolase activity"/>
    <property type="evidence" value="ECO:0007669"/>
    <property type="project" value="InterPro"/>
</dbReference>
<feature type="non-terminal residue" evidence="2">
    <location>
        <position position="113"/>
    </location>
</feature>
<dbReference type="AlphaFoldDB" id="A0A382BJ17"/>
<sequence length="113" mass="12337">MGYMVELTAADGHQLQAYRSSPEGRPKAGLVMIQEIFGITEQMQRCADRYAAEGYAVVLPAMFDRVEPGLSFGYTEFQKGRQTAQSISEENLRADEEAARLSVSDAGKTAIVG</sequence>
<gene>
    <name evidence="2" type="ORF">METZ01_LOCUS166017</name>
</gene>
<dbReference type="Pfam" id="PF01738">
    <property type="entry name" value="DLH"/>
    <property type="match status" value="1"/>
</dbReference>
<accession>A0A382BJ17</accession>
<evidence type="ECO:0000259" key="1">
    <source>
        <dbReference type="Pfam" id="PF01738"/>
    </source>
</evidence>
<feature type="domain" description="Dienelactone hydrolase" evidence="1">
    <location>
        <begin position="16"/>
        <end position="87"/>
    </location>
</feature>
<dbReference type="InterPro" id="IPR002925">
    <property type="entry name" value="Dienelactn_hydro"/>
</dbReference>
<proteinExistence type="predicted"/>
<name>A0A382BJ17_9ZZZZ</name>
<organism evidence="2">
    <name type="scientific">marine metagenome</name>
    <dbReference type="NCBI Taxonomy" id="408172"/>
    <lineage>
        <taxon>unclassified sequences</taxon>
        <taxon>metagenomes</taxon>
        <taxon>ecological metagenomes</taxon>
    </lineage>
</organism>
<dbReference type="InterPro" id="IPR051049">
    <property type="entry name" value="Dienelactone_hydrolase-like"/>
</dbReference>
<dbReference type="PANTHER" id="PTHR46623:SF6">
    <property type="entry name" value="ALPHA_BETA-HYDROLASES SUPERFAMILY PROTEIN"/>
    <property type="match status" value="1"/>
</dbReference>
<dbReference type="PANTHER" id="PTHR46623">
    <property type="entry name" value="CARBOXYMETHYLENEBUTENOLIDASE-RELATED"/>
    <property type="match status" value="1"/>
</dbReference>
<dbReference type="InterPro" id="IPR029058">
    <property type="entry name" value="AB_hydrolase_fold"/>
</dbReference>
<dbReference type="Gene3D" id="3.40.50.1820">
    <property type="entry name" value="alpha/beta hydrolase"/>
    <property type="match status" value="1"/>
</dbReference>
<reference evidence="2" key="1">
    <citation type="submission" date="2018-05" db="EMBL/GenBank/DDBJ databases">
        <authorList>
            <person name="Lanie J.A."/>
            <person name="Ng W.-L."/>
            <person name="Kazmierczak K.M."/>
            <person name="Andrzejewski T.M."/>
            <person name="Davidsen T.M."/>
            <person name="Wayne K.J."/>
            <person name="Tettelin H."/>
            <person name="Glass J.I."/>
            <person name="Rusch D."/>
            <person name="Podicherti R."/>
            <person name="Tsui H.-C.T."/>
            <person name="Winkler M.E."/>
        </authorList>
    </citation>
    <scope>NUCLEOTIDE SEQUENCE</scope>
</reference>
<evidence type="ECO:0000313" key="2">
    <source>
        <dbReference type="EMBL" id="SVB13163.1"/>
    </source>
</evidence>
<dbReference type="SUPFAM" id="SSF53474">
    <property type="entry name" value="alpha/beta-Hydrolases"/>
    <property type="match status" value="1"/>
</dbReference>
<protein>
    <recommendedName>
        <fullName evidence="1">Dienelactone hydrolase domain-containing protein</fullName>
    </recommendedName>
</protein>
<dbReference type="EMBL" id="UINC01029808">
    <property type="protein sequence ID" value="SVB13163.1"/>
    <property type="molecule type" value="Genomic_DNA"/>
</dbReference>